<dbReference type="Proteomes" id="UP000663854">
    <property type="component" value="Unassembled WGS sequence"/>
</dbReference>
<feature type="non-terminal residue" evidence="3">
    <location>
        <position position="1"/>
    </location>
</feature>
<evidence type="ECO:0000313" key="3">
    <source>
        <dbReference type="EMBL" id="CAF1646645.1"/>
    </source>
</evidence>
<keyword evidence="1" id="KW-0472">Membrane</keyword>
<gene>
    <name evidence="3" type="ORF">JXQ802_LOCUS53981</name>
    <name evidence="2" type="ORF">PYM288_LOCUS37563</name>
</gene>
<dbReference type="EMBL" id="CAJNOL010009954">
    <property type="protein sequence ID" value="CAF1646645.1"/>
    <property type="molecule type" value="Genomic_DNA"/>
</dbReference>
<protein>
    <submittedName>
        <fullName evidence="3">Uncharacterized protein</fullName>
    </submittedName>
</protein>
<feature type="transmembrane region" description="Helical" evidence="1">
    <location>
        <begin position="51"/>
        <end position="73"/>
    </location>
</feature>
<proteinExistence type="predicted"/>
<sequence length="148" mass="17656">MSEIQIIRNNEFNGAMSNISKDNNRFQMSKNSIQEKIDTFWNYYSKFLIRFSWLILILSSLITIGLTICFFNFMQIRPFDETNFFIPNGQALQNIQRIQTIFGNDKNFRVHQQMSLYPAIDIIIKRKLQTNYKNINETNMLTHEIIDE</sequence>
<reference evidence="3" key="1">
    <citation type="submission" date="2021-02" db="EMBL/GenBank/DDBJ databases">
        <authorList>
            <person name="Nowell W R."/>
        </authorList>
    </citation>
    <scope>NUCLEOTIDE SEQUENCE</scope>
</reference>
<accession>A0A816EEV9</accession>
<dbReference type="AlphaFoldDB" id="A0A816EEV9"/>
<evidence type="ECO:0000313" key="4">
    <source>
        <dbReference type="Proteomes" id="UP000663870"/>
    </source>
</evidence>
<dbReference type="EMBL" id="CAJNOH010008271">
    <property type="protein sequence ID" value="CAF1476382.1"/>
    <property type="molecule type" value="Genomic_DNA"/>
</dbReference>
<keyword evidence="4" id="KW-1185">Reference proteome</keyword>
<keyword evidence="1" id="KW-0812">Transmembrane</keyword>
<name>A0A816EEV9_9BILA</name>
<evidence type="ECO:0000313" key="2">
    <source>
        <dbReference type="EMBL" id="CAF1476382.1"/>
    </source>
</evidence>
<dbReference type="Proteomes" id="UP000663870">
    <property type="component" value="Unassembled WGS sequence"/>
</dbReference>
<keyword evidence="1" id="KW-1133">Transmembrane helix</keyword>
<comment type="caution">
    <text evidence="3">The sequence shown here is derived from an EMBL/GenBank/DDBJ whole genome shotgun (WGS) entry which is preliminary data.</text>
</comment>
<organism evidence="3 4">
    <name type="scientific">Rotaria sordida</name>
    <dbReference type="NCBI Taxonomy" id="392033"/>
    <lineage>
        <taxon>Eukaryota</taxon>
        <taxon>Metazoa</taxon>
        <taxon>Spiralia</taxon>
        <taxon>Gnathifera</taxon>
        <taxon>Rotifera</taxon>
        <taxon>Eurotatoria</taxon>
        <taxon>Bdelloidea</taxon>
        <taxon>Philodinida</taxon>
        <taxon>Philodinidae</taxon>
        <taxon>Rotaria</taxon>
    </lineage>
</organism>
<evidence type="ECO:0000256" key="1">
    <source>
        <dbReference type="SAM" id="Phobius"/>
    </source>
</evidence>